<keyword evidence="13" id="KW-0594">Phospholipid biosynthesis</keyword>
<proteinExistence type="inferred from homology"/>
<dbReference type="GO" id="GO:0008654">
    <property type="term" value="P:phospholipid biosynthetic process"/>
    <property type="evidence" value="ECO:0007669"/>
    <property type="project" value="UniProtKB-KW"/>
</dbReference>
<evidence type="ECO:0000256" key="11">
    <source>
        <dbReference type="ARBA" id="ARBA00023098"/>
    </source>
</evidence>
<dbReference type="CDD" id="cd14265">
    <property type="entry name" value="UDPK_IM_like"/>
    <property type="match status" value="1"/>
</dbReference>
<keyword evidence="14" id="KW-1208">Phospholipid metabolism</keyword>
<dbReference type="AlphaFoldDB" id="X0S7Y5"/>
<dbReference type="PANTHER" id="PTHR34299:SF1">
    <property type="entry name" value="DIACYLGLYCEROL KINASE"/>
    <property type="match status" value="1"/>
</dbReference>
<evidence type="ECO:0000256" key="5">
    <source>
        <dbReference type="ARBA" id="ARBA00022679"/>
    </source>
</evidence>
<dbReference type="GO" id="GO:0016301">
    <property type="term" value="F:kinase activity"/>
    <property type="evidence" value="ECO:0007669"/>
    <property type="project" value="UniProtKB-KW"/>
</dbReference>
<organism evidence="16">
    <name type="scientific">marine sediment metagenome</name>
    <dbReference type="NCBI Taxonomy" id="412755"/>
    <lineage>
        <taxon>unclassified sequences</taxon>
        <taxon>metagenomes</taxon>
        <taxon>ecological metagenomes</taxon>
    </lineage>
</organism>
<dbReference type="Pfam" id="PF01219">
    <property type="entry name" value="DAGK_prokar"/>
    <property type="match status" value="1"/>
</dbReference>
<dbReference type="InterPro" id="IPR000829">
    <property type="entry name" value="DAGK"/>
</dbReference>
<keyword evidence="4" id="KW-0444">Lipid biosynthesis</keyword>
<evidence type="ECO:0000256" key="3">
    <source>
        <dbReference type="ARBA" id="ARBA00022475"/>
    </source>
</evidence>
<gene>
    <name evidence="16" type="ORF">S01H1_07774</name>
</gene>
<evidence type="ECO:0000256" key="14">
    <source>
        <dbReference type="ARBA" id="ARBA00023264"/>
    </source>
</evidence>
<keyword evidence="8" id="KW-0418">Kinase</keyword>
<comment type="subcellular location">
    <subcellularLocation>
        <location evidence="1">Cell membrane</location>
        <topology evidence="1">Multi-pass membrane protein</topology>
    </subcellularLocation>
</comment>
<protein>
    <recommendedName>
        <fullName evidence="17">Diacylglycerol kinase</fullName>
    </recommendedName>
</protein>
<evidence type="ECO:0000256" key="1">
    <source>
        <dbReference type="ARBA" id="ARBA00004651"/>
    </source>
</evidence>
<dbReference type="InterPro" id="IPR033717">
    <property type="entry name" value="UDPK"/>
</dbReference>
<keyword evidence="6 15" id="KW-0812">Transmembrane</keyword>
<dbReference type="GO" id="GO:0005524">
    <property type="term" value="F:ATP binding"/>
    <property type="evidence" value="ECO:0007669"/>
    <property type="project" value="UniProtKB-KW"/>
</dbReference>
<evidence type="ECO:0008006" key="17">
    <source>
        <dbReference type="Google" id="ProtNLM"/>
    </source>
</evidence>
<sequence>MVEQKRIVSRHDKDDLRRSFRYALRGFRYALQAERNVRIHSCAAMLVLLLSAWLRLTDIEWLLIVIAIALVFIAEMFNTVVELMIDLITTEQSPLARRAKDIAAGAVLVAAVTAAAIGCAVFGPRLWLTIDQLLH</sequence>
<dbReference type="Gene3D" id="1.10.287.3610">
    <property type="match status" value="1"/>
</dbReference>
<feature type="transmembrane region" description="Helical" evidence="15">
    <location>
        <begin position="102"/>
        <end position="123"/>
    </location>
</feature>
<accession>X0S7Y5</accession>
<dbReference type="EMBL" id="BARS01003992">
    <property type="protein sequence ID" value="GAF71331.1"/>
    <property type="molecule type" value="Genomic_DNA"/>
</dbReference>
<evidence type="ECO:0000256" key="2">
    <source>
        <dbReference type="ARBA" id="ARBA00005967"/>
    </source>
</evidence>
<dbReference type="GO" id="GO:0005886">
    <property type="term" value="C:plasma membrane"/>
    <property type="evidence" value="ECO:0007669"/>
    <property type="project" value="UniProtKB-SubCell"/>
</dbReference>
<comment type="similarity">
    <text evidence="2">Belongs to the bacterial diacylglycerol kinase family.</text>
</comment>
<keyword evidence="3" id="KW-1003">Cell membrane</keyword>
<reference evidence="16" key="1">
    <citation type="journal article" date="2014" name="Front. Microbiol.">
        <title>High frequency of phylogenetically diverse reductive dehalogenase-homologous genes in deep subseafloor sedimentary metagenomes.</title>
        <authorList>
            <person name="Kawai M."/>
            <person name="Futagami T."/>
            <person name="Toyoda A."/>
            <person name="Takaki Y."/>
            <person name="Nishi S."/>
            <person name="Hori S."/>
            <person name="Arai W."/>
            <person name="Tsubouchi T."/>
            <person name="Morono Y."/>
            <person name="Uchiyama I."/>
            <person name="Ito T."/>
            <person name="Fujiyama A."/>
            <person name="Inagaki F."/>
            <person name="Takami H."/>
        </authorList>
    </citation>
    <scope>NUCLEOTIDE SEQUENCE</scope>
    <source>
        <strain evidence="16">Expedition CK06-06</strain>
    </source>
</reference>
<evidence type="ECO:0000256" key="10">
    <source>
        <dbReference type="ARBA" id="ARBA00022989"/>
    </source>
</evidence>
<evidence type="ECO:0000256" key="4">
    <source>
        <dbReference type="ARBA" id="ARBA00022516"/>
    </source>
</evidence>
<comment type="caution">
    <text evidence="16">The sequence shown here is derived from an EMBL/GenBank/DDBJ whole genome shotgun (WGS) entry which is preliminary data.</text>
</comment>
<dbReference type="InterPro" id="IPR036945">
    <property type="entry name" value="DAGK_sf"/>
</dbReference>
<evidence type="ECO:0000256" key="13">
    <source>
        <dbReference type="ARBA" id="ARBA00023209"/>
    </source>
</evidence>
<keyword evidence="9" id="KW-0067">ATP-binding</keyword>
<dbReference type="PANTHER" id="PTHR34299">
    <property type="entry name" value="DIACYLGLYCEROL KINASE"/>
    <property type="match status" value="1"/>
</dbReference>
<keyword evidence="11" id="KW-0443">Lipid metabolism</keyword>
<feature type="transmembrane region" description="Helical" evidence="15">
    <location>
        <begin position="61"/>
        <end position="81"/>
    </location>
</feature>
<name>X0S7Y5_9ZZZZ</name>
<evidence type="ECO:0000256" key="12">
    <source>
        <dbReference type="ARBA" id="ARBA00023136"/>
    </source>
</evidence>
<evidence type="ECO:0000256" key="7">
    <source>
        <dbReference type="ARBA" id="ARBA00022741"/>
    </source>
</evidence>
<evidence type="ECO:0000313" key="16">
    <source>
        <dbReference type="EMBL" id="GAF71331.1"/>
    </source>
</evidence>
<keyword evidence="7" id="KW-0547">Nucleotide-binding</keyword>
<evidence type="ECO:0000256" key="6">
    <source>
        <dbReference type="ARBA" id="ARBA00022692"/>
    </source>
</evidence>
<evidence type="ECO:0000256" key="9">
    <source>
        <dbReference type="ARBA" id="ARBA00022840"/>
    </source>
</evidence>
<keyword evidence="12 15" id="KW-0472">Membrane</keyword>
<keyword evidence="5" id="KW-0808">Transferase</keyword>
<evidence type="ECO:0000256" key="15">
    <source>
        <dbReference type="SAM" id="Phobius"/>
    </source>
</evidence>
<keyword evidence="10 15" id="KW-1133">Transmembrane helix</keyword>
<evidence type="ECO:0000256" key="8">
    <source>
        <dbReference type="ARBA" id="ARBA00022777"/>
    </source>
</evidence>
<feature type="transmembrane region" description="Helical" evidence="15">
    <location>
        <begin position="37"/>
        <end position="55"/>
    </location>
</feature>